<gene>
    <name evidence="6" type="ORF">KUA55_13335</name>
</gene>
<organism evidence="6 7">
    <name type="scientific">Enterococcus alishanensis</name>
    <dbReference type="NCBI Taxonomy" id="1303817"/>
    <lineage>
        <taxon>Bacteria</taxon>
        <taxon>Bacillati</taxon>
        <taxon>Bacillota</taxon>
        <taxon>Bacilli</taxon>
        <taxon>Lactobacillales</taxon>
        <taxon>Enterococcaceae</taxon>
        <taxon>Enterococcus</taxon>
    </lineage>
</organism>
<evidence type="ECO:0000259" key="5">
    <source>
        <dbReference type="PROSITE" id="PS51464"/>
    </source>
</evidence>
<keyword evidence="3" id="KW-0804">Transcription</keyword>
<name>A0ABS6TFE6_9ENTE</name>
<dbReference type="Pfam" id="PF01418">
    <property type="entry name" value="HTH_6"/>
    <property type="match status" value="1"/>
</dbReference>
<feature type="domain" description="SIS" evidence="5">
    <location>
        <begin position="123"/>
        <end position="263"/>
    </location>
</feature>
<dbReference type="PROSITE" id="PS51071">
    <property type="entry name" value="HTH_RPIR"/>
    <property type="match status" value="1"/>
</dbReference>
<dbReference type="PANTHER" id="PTHR30514">
    <property type="entry name" value="GLUCOKINASE"/>
    <property type="match status" value="1"/>
</dbReference>
<dbReference type="Proteomes" id="UP000774130">
    <property type="component" value="Unassembled WGS sequence"/>
</dbReference>
<evidence type="ECO:0000256" key="2">
    <source>
        <dbReference type="ARBA" id="ARBA00023125"/>
    </source>
</evidence>
<keyword evidence="2" id="KW-0238">DNA-binding</keyword>
<comment type="caution">
    <text evidence="6">The sequence shown here is derived from an EMBL/GenBank/DDBJ whole genome shotgun (WGS) entry which is preliminary data.</text>
</comment>
<evidence type="ECO:0000256" key="1">
    <source>
        <dbReference type="ARBA" id="ARBA00023015"/>
    </source>
</evidence>
<evidence type="ECO:0000259" key="4">
    <source>
        <dbReference type="PROSITE" id="PS51071"/>
    </source>
</evidence>
<dbReference type="Pfam" id="PF01380">
    <property type="entry name" value="SIS"/>
    <property type="match status" value="1"/>
</dbReference>
<dbReference type="InterPro" id="IPR001347">
    <property type="entry name" value="SIS_dom"/>
</dbReference>
<evidence type="ECO:0000256" key="3">
    <source>
        <dbReference type="ARBA" id="ARBA00023163"/>
    </source>
</evidence>
<proteinExistence type="predicted"/>
<dbReference type="RefSeq" id="WP_218326874.1">
    <property type="nucleotide sequence ID" value="NZ_JAHUZB010000005.1"/>
</dbReference>
<dbReference type="InterPro" id="IPR035472">
    <property type="entry name" value="RpiR-like_SIS"/>
</dbReference>
<reference evidence="6 7" key="1">
    <citation type="submission" date="2021-06" db="EMBL/GenBank/DDBJ databases">
        <title>Enterococcus alishanensis sp. nov., a novel lactic acid bacterium isolated from fresh coffee beans.</title>
        <authorList>
            <person name="Chen Y.-S."/>
        </authorList>
    </citation>
    <scope>NUCLEOTIDE SEQUENCE [LARGE SCALE GENOMIC DNA]</scope>
    <source>
        <strain evidence="6 7">ALS3</strain>
    </source>
</reference>
<dbReference type="PROSITE" id="PS51464">
    <property type="entry name" value="SIS"/>
    <property type="match status" value="1"/>
</dbReference>
<dbReference type="InterPro" id="IPR047640">
    <property type="entry name" value="RpiR-like"/>
</dbReference>
<dbReference type="EMBL" id="JAHUZB010000005">
    <property type="protein sequence ID" value="MBV7391666.1"/>
    <property type="molecule type" value="Genomic_DNA"/>
</dbReference>
<keyword evidence="7" id="KW-1185">Reference proteome</keyword>
<accession>A0ABS6TFE6</accession>
<sequence>MAKDIRQVINSFSQDLSPTEKKIADYLLDQRDSAAQLTIKELSQTIQVSTATLSRFAKRLGYQSFQELKIALNIPSETNADEFFSDLNQNDDLLTLAQKVFAANIASLKDTANFLDETTLETAINLLTKANKTGFFGIGGSQIIALDAYHKFMRTNLEAECQSDYHLQLMLATKLTKEDCAVVISHTGRNQEILRLCEILQENQVPIICLTSYAGSPLAKVSEVALIALAEETAYRSEAMSAIQSQFTLIDTLFMLYSVSNGAENNLARKRIRQTIKKTRI</sequence>
<evidence type="ECO:0000313" key="7">
    <source>
        <dbReference type="Proteomes" id="UP000774130"/>
    </source>
</evidence>
<dbReference type="InterPro" id="IPR000281">
    <property type="entry name" value="HTH_RpiR"/>
</dbReference>
<feature type="domain" description="HTH rpiR-type" evidence="4">
    <location>
        <begin position="3"/>
        <end position="79"/>
    </location>
</feature>
<dbReference type="PANTHER" id="PTHR30514:SF1">
    <property type="entry name" value="HTH-TYPE TRANSCRIPTIONAL REGULATOR HEXR-RELATED"/>
    <property type="match status" value="1"/>
</dbReference>
<protein>
    <submittedName>
        <fullName evidence="6">MurR/RpiR family transcriptional regulator</fullName>
    </submittedName>
</protein>
<evidence type="ECO:0000313" key="6">
    <source>
        <dbReference type="EMBL" id="MBV7391666.1"/>
    </source>
</evidence>
<keyword evidence="1" id="KW-0805">Transcription regulation</keyword>
<dbReference type="CDD" id="cd05013">
    <property type="entry name" value="SIS_RpiR"/>
    <property type="match status" value="1"/>
</dbReference>